<organism evidence="1">
    <name type="scientific">Blastobotrys adeninivorans</name>
    <name type="common">Yeast</name>
    <name type="synonym">Arxula adeninivorans</name>
    <dbReference type="NCBI Taxonomy" id="409370"/>
    <lineage>
        <taxon>Eukaryota</taxon>
        <taxon>Fungi</taxon>
        <taxon>Dikarya</taxon>
        <taxon>Ascomycota</taxon>
        <taxon>Saccharomycotina</taxon>
        <taxon>Dipodascomycetes</taxon>
        <taxon>Dipodascales</taxon>
        <taxon>Trichomonascaceae</taxon>
        <taxon>Blastobotrys</taxon>
    </lineage>
</organism>
<dbReference type="SUPFAM" id="SSF54695">
    <property type="entry name" value="POZ domain"/>
    <property type="match status" value="1"/>
</dbReference>
<accession>A0A060TIU5</accession>
<dbReference type="Gene3D" id="3.30.710.10">
    <property type="entry name" value="Potassium Channel Kv1.1, Chain A"/>
    <property type="match status" value="2"/>
</dbReference>
<sequence length="419" mass="47470">MATTRISFGGGSIETPKGNFSPTIPEILPHQQVFSIQVGDSMFRLSGASLSSDGPSFFTNFFLPYVDKPESERPTLYLDRSADIFDLICQHLRGYYVQPDCTTTLICLLCDAHYYHLPRLVEQIHNSEIFIRIGPKDFRIPRDLFSNKGDTPNFFTVGFDTLFGTGILRLKDQFPQTLRPPPVAPPTVTNRSADLFEDLLDILRGREHRIKSASHREALICECRYYRLLGLEQRLIPHQISPATMAPDGSLEEQEIVIPVEHIKRKNITKGKLPVAYYSRPYQDEPARQLVVQVKEPRTIRLEILDGGSDAPQDIDCDLYMVNMPETIRDKVQNLLESAHEALIGPYVKGPMMARIDSASLDIRGGLTNDNGKRPRPSSINLIVSQWRFVVLNDLLLLELLKGQGYSTDQGRNDLREFI</sequence>
<reference evidence="1" key="1">
    <citation type="submission" date="2014-02" db="EMBL/GenBank/DDBJ databases">
        <authorList>
            <person name="Genoscope - CEA"/>
        </authorList>
    </citation>
    <scope>NUCLEOTIDE SEQUENCE</scope>
    <source>
        <strain evidence="1">LS3</strain>
    </source>
</reference>
<dbReference type="PANTHER" id="PTHR31758">
    <property type="entry name" value="BTB/POZ DOMAIN-CONTAINING PROTEIN YLR108C"/>
    <property type="match status" value="1"/>
</dbReference>
<dbReference type="AlphaFoldDB" id="A0A060TIU5"/>
<evidence type="ECO:0000313" key="1">
    <source>
        <dbReference type="EMBL" id="CDP38727.1"/>
    </source>
</evidence>
<name>A0A060TIU5_BLAAD</name>
<gene>
    <name evidence="1" type="ORF">GNLVRS02_ARAD1D41118g</name>
</gene>
<dbReference type="InterPro" id="IPR011333">
    <property type="entry name" value="SKP1/BTB/POZ_sf"/>
</dbReference>
<dbReference type="EMBL" id="HG937694">
    <property type="protein sequence ID" value="CDP38727.1"/>
    <property type="molecule type" value="Genomic_DNA"/>
</dbReference>
<reference evidence="1" key="2">
    <citation type="submission" date="2014-06" db="EMBL/GenBank/DDBJ databases">
        <title>The complete genome of Blastobotrys (Arxula) adeninivorans LS3 - a yeast of biotechnological interest.</title>
        <authorList>
            <person name="Kunze G."/>
            <person name="Gaillardin C."/>
            <person name="Czernicka M."/>
            <person name="Durrens P."/>
            <person name="Martin T."/>
            <person name="Boer E."/>
            <person name="Gabaldon T."/>
            <person name="Cruz J."/>
            <person name="Talla E."/>
            <person name="Marck C."/>
            <person name="Goffeau A."/>
            <person name="Barbe V."/>
            <person name="Baret P."/>
            <person name="Baronian K."/>
            <person name="Beier S."/>
            <person name="Bleykasten C."/>
            <person name="Bode R."/>
            <person name="Casaregola S."/>
            <person name="Despons L."/>
            <person name="Fairhead C."/>
            <person name="Giersberg M."/>
            <person name="Gierski P."/>
            <person name="Hahnel U."/>
            <person name="Hartmann A."/>
            <person name="Jankowska D."/>
            <person name="Jubin C."/>
            <person name="Jung P."/>
            <person name="Lafontaine I."/>
            <person name="Leh-Louis V."/>
            <person name="Lemaire M."/>
            <person name="Marcet-Houben M."/>
            <person name="Mascher M."/>
            <person name="Morel G."/>
            <person name="Richard G.-F."/>
            <person name="Riechen J."/>
            <person name="Sacerdot C."/>
            <person name="Sarkar A."/>
            <person name="Savel G."/>
            <person name="Schacherer J."/>
            <person name="Sherman D."/>
            <person name="Straub M.-L."/>
            <person name="Stein N."/>
            <person name="Thierry A."/>
            <person name="Trautwein-Schult A."/>
            <person name="Westhof E."/>
            <person name="Worch S."/>
            <person name="Dujon B."/>
            <person name="Souciet J.-L."/>
            <person name="Wincker P."/>
            <person name="Scholz U."/>
            <person name="Neuveglise N."/>
        </authorList>
    </citation>
    <scope>NUCLEOTIDE SEQUENCE</scope>
    <source>
        <strain evidence="1">LS3</strain>
    </source>
</reference>
<protein>
    <submittedName>
        <fullName evidence="1">ARAD1D41118p</fullName>
    </submittedName>
</protein>
<dbReference type="PhylomeDB" id="A0A060TIU5"/>
<dbReference type="PANTHER" id="PTHR31758:SF2">
    <property type="entry name" value="BTB_POZ DOMAIN-CONTAINING PROTEIN YLR108C"/>
    <property type="match status" value="1"/>
</dbReference>
<proteinExistence type="predicted"/>